<accession>A0ACA9QT20</accession>
<sequence>ASRVRTPPCSISLQTLPVSPSSLTFLDDLEDYIRLKKNELKIHGLTWNEATSEYMMVVENFDSKREYFKQTVYQSRRRVKANEEHEEYNEFYVGHRQVNICKERSKFSVELKTFPGSKNSLNFLRE</sequence>
<protein>
    <submittedName>
        <fullName evidence="1">36158_t:CDS:1</fullName>
    </submittedName>
</protein>
<dbReference type="Proteomes" id="UP000789920">
    <property type="component" value="Unassembled WGS sequence"/>
</dbReference>
<keyword evidence="2" id="KW-1185">Reference proteome</keyword>
<organism evidence="1 2">
    <name type="scientific">Racocetra persica</name>
    <dbReference type="NCBI Taxonomy" id="160502"/>
    <lineage>
        <taxon>Eukaryota</taxon>
        <taxon>Fungi</taxon>
        <taxon>Fungi incertae sedis</taxon>
        <taxon>Mucoromycota</taxon>
        <taxon>Glomeromycotina</taxon>
        <taxon>Glomeromycetes</taxon>
        <taxon>Diversisporales</taxon>
        <taxon>Gigasporaceae</taxon>
        <taxon>Racocetra</taxon>
    </lineage>
</organism>
<gene>
    <name evidence="1" type="ORF">RPERSI_LOCUS15298</name>
</gene>
<evidence type="ECO:0000313" key="2">
    <source>
        <dbReference type="Proteomes" id="UP000789920"/>
    </source>
</evidence>
<evidence type="ECO:0000313" key="1">
    <source>
        <dbReference type="EMBL" id="CAG8761660.1"/>
    </source>
</evidence>
<proteinExistence type="predicted"/>
<feature type="non-terminal residue" evidence="1">
    <location>
        <position position="1"/>
    </location>
</feature>
<reference evidence="1" key="1">
    <citation type="submission" date="2021-06" db="EMBL/GenBank/DDBJ databases">
        <authorList>
            <person name="Kallberg Y."/>
            <person name="Tangrot J."/>
            <person name="Rosling A."/>
        </authorList>
    </citation>
    <scope>NUCLEOTIDE SEQUENCE</scope>
    <source>
        <strain evidence="1">MA461A</strain>
    </source>
</reference>
<feature type="non-terminal residue" evidence="1">
    <location>
        <position position="126"/>
    </location>
</feature>
<name>A0ACA9QT20_9GLOM</name>
<comment type="caution">
    <text evidence="1">The sequence shown here is derived from an EMBL/GenBank/DDBJ whole genome shotgun (WGS) entry which is preliminary data.</text>
</comment>
<dbReference type="EMBL" id="CAJVQC010036574">
    <property type="protein sequence ID" value="CAG8761660.1"/>
    <property type="molecule type" value="Genomic_DNA"/>
</dbReference>